<dbReference type="RefSeq" id="WP_089284431.1">
    <property type="nucleotide sequence ID" value="NZ_FZOJ01000025.1"/>
</dbReference>
<gene>
    <name evidence="1" type="ORF">SAMN05446037_102519</name>
</gene>
<dbReference type="OrthoDB" id="1808488at2"/>
<evidence type="ECO:0000313" key="2">
    <source>
        <dbReference type="Proteomes" id="UP000198304"/>
    </source>
</evidence>
<accession>A0A239I130</accession>
<dbReference type="AlphaFoldDB" id="A0A239I130"/>
<keyword evidence="2" id="KW-1185">Reference proteome</keyword>
<organism evidence="1 2">
    <name type="scientific">Anaerovirgula multivorans</name>
    <dbReference type="NCBI Taxonomy" id="312168"/>
    <lineage>
        <taxon>Bacteria</taxon>
        <taxon>Bacillati</taxon>
        <taxon>Bacillota</taxon>
        <taxon>Clostridia</taxon>
        <taxon>Peptostreptococcales</taxon>
        <taxon>Natronincolaceae</taxon>
        <taxon>Anaerovirgula</taxon>
    </lineage>
</organism>
<proteinExistence type="predicted"/>
<reference evidence="2" key="1">
    <citation type="submission" date="2017-06" db="EMBL/GenBank/DDBJ databases">
        <authorList>
            <person name="Varghese N."/>
            <person name="Submissions S."/>
        </authorList>
    </citation>
    <scope>NUCLEOTIDE SEQUENCE [LARGE SCALE GENOMIC DNA]</scope>
    <source>
        <strain evidence="2">SCA</strain>
    </source>
</reference>
<name>A0A239I130_9FIRM</name>
<evidence type="ECO:0000313" key="1">
    <source>
        <dbReference type="EMBL" id="SNS87536.1"/>
    </source>
</evidence>
<dbReference type="EMBL" id="FZOJ01000025">
    <property type="protein sequence ID" value="SNS87536.1"/>
    <property type="molecule type" value="Genomic_DNA"/>
</dbReference>
<sequence length="66" mass="7603">MNLEKLRDTEYIKCVGLLAELVDLDADAREKIHKCFQSMGIKSFFLHLESLDLPPETSEKLKSIHN</sequence>
<dbReference type="Proteomes" id="UP000198304">
    <property type="component" value="Unassembled WGS sequence"/>
</dbReference>
<protein>
    <submittedName>
        <fullName evidence="1">Uncharacterized protein</fullName>
    </submittedName>
</protein>